<dbReference type="OrthoDB" id="285104at2759"/>
<feature type="repeat" description="ANK" evidence="4">
    <location>
        <begin position="277"/>
        <end position="309"/>
    </location>
</feature>
<accession>A0A1R2BEN8</accession>
<gene>
    <name evidence="5" type="ORF">SteCoe_25699</name>
</gene>
<protein>
    <submittedName>
        <fullName evidence="5">Uncharacterized protein</fullName>
    </submittedName>
</protein>
<evidence type="ECO:0000256" key="3">
    <source>
        <dbReference type="ARBA" id="ARBA00023043"/>
    </source>
</evidence>
<dbReference type="SUPFAM" id="SSF52058">
    <property type="entry name" value="L domain-like"/>
    <property type="match status" value="1"/>
</dbReference>
<evidence type="ECO:0000313" key="6">
    <source>
        <dbReference type="Proteomes" id="UP000187209"/>
    </source>
</evidence>
<dbReference type="SMART" id="SM00369">
    <property type="entry name" value="LRR_TYP"/>
    <property type="match status" value="3"/>
</dbReference>
<keyword evidence="2" id="KW-0677">Repeat</keyword>
<proteinExistence type="predicted"/>
<evidence type="ECO:0000313" key="5">
    <source>
        <dbReference type="EMBL" id="OMJ75221.1"/>
    </source>
</evidence>
<dbReference type="SMART" id="SM00364">
    <property type="entry name" value="LRR_BAC"/>
    <property type="match status" value="4"/>
</dbReference>
<dbReference type="SUPFAM" id="SSF48403">
    <property type="entry name" value="Ankyrin repeat"/>
    <property type="match status" value="1"/>
</dbReference>
<dbReference type="Pfam" id="PF12796">
    <property type="entry name" value="Ank_2"/>
    <property type="match status" value="2"/>
</dbReference>
<dbReference type="PROSITE" id="PS51450">
    <property type="entry name" value="LRR"/>
    <property type="match status" value="1"/>
</dbReference>
<reference evidence="5 6" key="1">
    <citation type="submission" date="2016-11" db="EMBL/GenBank/DDBJ databases">
        <title>The macronuclear genome of Stentor coeruleus: a giant cell with tiny introns.</title>
        <authorList>
            <person name="Slabodnick M."/>
            <person name="Ruby J.G."/>
            <person name="Reiff S.B."/>
            <person name="Swart E.C."/>
            <person name="Gosai S."/>
            <person name="Prabakaran S."/>
            <person name="Witkowska E."/>
            <person name="Larue G.E."/>
            <person name="Fisher S."/>
            <person name="Freeman R.M."/>
            <person name="Gunawardena J."/>
            <person name="Chu W."/>
            <person name="Stover N.A."/>
            <person name="Gregory B.D."/>
            <person name="Nowacki M."/>
            <person name="Derisi J."/>
            <person name="Roy S.W."/>
            <person name="Marshall W.F."/>
            <person name="Sood P."/>
        </authorList>
    </citation>
    <scope>NUCLEOTIDE SEQUENCE [LARGE SCALE GENOMIC DNA]</scope>
    <source>
        <strain evidence="5">WM001</strain>
    </source>
</reference>
<sequence length="616" mass="69658">MSNNGFFMISSEGELYLRESNLDIYKESFQKSSERIRSLDLRNNSLSLIPVYICELKNLTTLDLRENSLEIIPEAIRSLVNLEILKLDHNHLTILSSQIFDLDNLKSLSFGHNSLLLLDRAIGKLEKLTLLDLSYNQIQVLPRSLGNLRYLCTLYMHSNEFSKLPPILHMFTNLRFFSLEWLRYTQPSLPITLKGTNGEILIKSLQNLSLLHFQSSKKHDITVIQFLRHFTELPFFSLDKCISNGISLLHKAVLNNDFGVIKGLIESSCDLNLLDPEGYSALVLAIRENNLQTARLLLESGCNVNIGGGIYGSALHLAIAKNDSFLVSQLIKIGSKMDLKNCDGNTPLHILMINFKKSKHTSEAIGEMLLKSGAETNAHNNDNWGPIHIAARKAQNAAVVWIRKINASAEFKDSKFDVNFTGGKQDWTALHLAAHSGLFKTTKILLKAGADVFSRNKLGKTPRDVAKGNLSLFKFLSTIEKAYLREVVKKTKNMPIQIMEDNSTYKKIYEDFKKRDIEGIKETVEKMEKNDLNALAESDAIYLISRIREKNPKEYLKKIAKNGRSELSVYEAFAGLRDIKVFENKMISPKNIIGPRVSLSSQISKIRRKDSVIPDD</sequence>
<dbReference type="PROSITE" id="PS50297">
    <property type="entry name" value="ANK_REP_REGION"/>
    <property type="match status" value="3"/>
</dbReference>
<dbReference type="PROSITE" id="PS50088">
    <property type="entry name" value="ANK_REPEAT"/>
    <property type="match status" value="4"/>
</dbReference>
<name>A0A1R2BEN8_9CILI</name>
<dbReference type="SMART" id="SM00248">
    <property type="entry name" value="ANK"/>
    <property type="match status" value="6"/>
</dbReference>
<feature type="repeat" description="ANK" evidence="4">
    <location>
        <begin position="343"/>
        <end position="381"/>
    </location>
</feature>
<dbReference type="AlphaFoldDB" id="A0A1R2BEN8"/>
<dbReference type="InterPro" id="IPR001611">
    <property type="entry name" value="Leu-rich_rpt"/>
</dbReference>
<feature type="repeat" description="ANK" evidence="4">
    <location>
        <begin position="425"/>
        <end position="457"/>
    </location>
</feature>
<evidence type="ECO:0000256" key="4">
    <source>
        <dbReference type="PROSITE-ProRule" id="PRU00023"/>
    </source>
</evidence>
<dbReference type="InterPro" id="IPR003591">
    <property type="entry name" value="Leu-rich_rpt_typical-subtyp"/>
</dbReference>
<evidence type="ECO:0000256" key="1">
    <source>
        <dbReference type="ARBA" id="ARBA00022614"/>
    </source>
</evidence>
<dbReference type="PANTHER" id="PTHR24171">
    <property type="entry name" value="ANKYRIN REPEAT DOMAIN-CONTAINING PROTEIN 39-RELATED"/>
    <property type="match status" value="1"/>
</dbReference>
<dbReference type="InterPro" id="IPR032675">
    <property type="entry name" value="LRR_dom_sf"/>
</dbReference>
<dbReference type="Proteomes" id="UP000187209">
    <property type="component" value="Unassembled WGS sequence"/>
</dbReference>
<dbReference type="Pfam" id="PF00023">
    <property type="entry name" value="Ank"/>
    <property type="match status" value="1"/>
</dbReference>
<dbReference type="Gene3D" id="1.25.40.20">
    <property type="entry name" value="Ankyrin repeat-containing domain"/>
    <property type="match status" value="2"/>
</dbReference>
<feature type="repeat" description="ANK" evidence="4">
    <location>
        <begin position="244"/>
        <end position="276"/>
    </location>
</feature>
<evidence type="ECO:0000256" key="2">
    <source>
        <dbReference type="ARBA" id="ARBA00022737"/>
    </source>
</evidence>
<dbReference type="EMBL" id="MPUH01000703">
    <property type="protein sequence ID" value="OMJ75221.1"/>
    <property type="molecule type" value="Genomic_DNA"/>
</dbReference>
<dbReference type="InterPro" id="IPR036770">
    <property type="entry name" value="Ankyrin_rpt-contain_sf"/>
</dbReference>
<comment type="caution">
    <text evidence="5">The sequence shown here is derived from an EMBL/GenBank/DDBJ whole genome shotgun (WGS) entry which is preliminary data.</text>
</comment>
<keyword evidence="3 4" id="KW-0040">ANK repeat</keyword>
<keyword evidence="1" id="KW-0433">Leucine-rich repeat</keyword>
<keyword evidence="6" id="KW-1185">Reference proteome</keyword>
<dbReference type="Gene3D" id="3.80.10.10">
    <property type="entry name" value="Ribonuclease Inhibitor"/>
    <property type="match status" value="2"/>
</dbReference>
<dbReference type="Pfam" id="PF00560">
    <property type="entry name" value="LRR_1"/>
    <property type="match status" value="1"/>
</dbReference>
<organism evidence="5 6">
    <name type="scientific">Stentor coeruleus</name>
    <dbReference type="NCBI Taxonomy" id="5963"/>
    <lineage>
        <taxon>Eukaryota</taxon>
        <taxon>Sar</taxon>
        <taxon>Alveolata</taxon>
        <taxon>Ciliophora</taxon>
        <taxon>Postciliodesmatophora</taxon>
        <taxon>Heterotrichea</taxon>
        <taxon>Heterotrichida</taxon>
        <taxon>Stentoridae</taxon>
        <taxon>Stentor</taxon>
    </lineage>
</organism>
<dbReference type="Pfam" id="PF13855">
    <property type="entry name" value="LRR_8"/>
    <property type="match status" value="1"/>
</dbReference>
<dbReference type="InterPro" id="IPR002110">
    <property type="entry name" value="Ankyrin_rpt"/>
</dbReference>